<dbReference type="RefSeq" id="WP_004319236.1">
    <property type="nucleotide sequence ID" value="NZ_BAABYJ010000001.1"/>
</dbReference>
<dbReference type="EMBL" id="JAQNWR010000020">
    <property type="protein sequence ID" value="MDC2410620.1"/>
    <property type="molecule type" value="Genomic_DNA"/>
</dbReference>
<name>A0AAP3STX8_BACOV</name>
<dbReference type="InterPro" id="IPR015037">
    <property type="entry name" value="DUF1919"/>
</dbReference>
<comment type="caution">
    <text evidence="1">The sequence shown here is derived from an EMBL/GenBank/DDBJ whole genome shotgun (WGS) entry which is preliminary data.</text>
</comment>
<dbReference type="InterPro" id="IPR037226">
    <property type="entry name" value="CAC2185-like_sf"/>
</dbReference>
<evidence type="ECO:0000313" key="2">
    <source>
        <dbReference type="Proteomes" id="UP001214017"/>
    </source>
</evidence>
<dbReference type="SUPFAM" id="SSF142795">
    <property type="entry name" value="CAC2185-like"/>
    <property type="match status" value="1"/>
</dbReference>
<dbReference type="Pfam" id="PF08942">
    <property type="entry name" value="DUF1919"/>
    <property type="match status" value="1"/>
</dbReference>
<organism evidence="1 2">
    <name type="scientific">Bacteroides ovatus</name>
    <dbReference type="NCBI Taxonomy" id="28116"/>
    <lineage>
        <taxon>Bacteria</taxon>
        <taxon>Pseudomonadati</taxon>
        <taxon>Bacteroidota</taxon>
        <taxon>Bacteroidia</taxon>
        <taxon>Bacteroidales</taxon>
        <taxon>Bacteroidaceae</taxon>
        <taxon>Bacteroides</taxon>
    </lineage>
</organism>
<sequence length="207" mass="25069">MVKKLYYWCLKCWRSHTIKNKNVTIISNNCWGGFMYQSCKLEYQSPFVGLFILAPCYIELLERFDEVINRPLIFKRTVDSKYKKFLKGNWIIGMFEGTDIEIVFMHYHSESEIRLKWNRRLKRIDRNNMLVKLSDTDEGLFNEEILKRFEALPFKHKVCFTCKPYPQSKSVIYLPEFKNQGRVLYEWAYSNRHYKFVKEVNKLLREG</sequence>
<gene>
    <name evidence="1" type="ORF">PO240_22335</name>
</gene>
<dbReference type="Proteomes" id="UP001214017">
    <property type="component" value="Unassembled WGS sequence"/>
</dbReference>
<accession>A0AAP3STX8</accession>
<proteinExistence type="predicted"/>
<protein>
    <submittedName>
        <fullName evidence="1">DUF1919 domain-containing protein</fullName>
    </submittedName>
</protein>
<reference evidence="1" key="1">
    <citation type="submission" date="2022-10" db="EMBL/GenBank/DDBJ databases">
        <title>Human gut microbiome strain richness.</title>
        <authorList>
            <person name="Chen-Liaw A."/>
        </authorList>
    </citation>
    <scope>NUCLEOTIDE SEQUENCE</scope>
    <source>
        <strain evidence="1">F7_m1001271B151109d0_201107</strain>
    </source>
</reference>
<dbReference type="AlphaFoldDB" id="A0AAP3STX8"/>
<evidence type="ECO:0000313" key="1">
    <source>
        <dbReference type="EMBL" id="MDC2410620.1"/>
    </source>
</evidence>